<dbReference type="InterPro" id="IPR036291">
    <property type="entry name" value="NAD(P)-bd_dom_sf"/>
</dbReference>
<dbReference type="InterPro" id="IPR045851">
    <property type="entry name" value="AMP-bd_C_sf"/>
</dbReference>
<evidence type="ECO:0000256" key="1">
    <source>
        <dbReference type="ARBA" id="ARBA00022450"/>
    </source>
</evidence>
<evidence type="ECO:0000313" key="5">
    <source>
        <dbReference type="EMBL" id="KAF5379552.1"/>
    </source>
</evidence>
<comment type="caution">
    <text evidence="5">The sequence shown here is derived from an EMBL/GenBank/DDBJ whole genome shotgun (WGS) entry which is preliminary data.</text>
</comment>
<evidence type="ECO:0000256" key="3">
    <source>
        <dbReference type="ARBA" id="ARBA00029454"/>
    </source>
</evidence>
<dbReference type="InterPro" id="IPR009081">
    <property type="entry name" value="PP-bd_ACP"/>
</dbReference>
<dbReference type="GO" id="GO:0031177">
    <property type="term" value="F:phosphopantetheine binding"/>
    <property type="evidence" value="ECO:0007669"/>
    <property type="project" value="InterPro"/>
</dbReference>
<dbReference type="Gene3D" id="3.40.50.980">
    <property type="match status" value="2"/>
</dbReference>
<keyword evidence="1" id="KW-0596">Phosphopantetheine</keyword>
<dbReference type="Gene3D" id="2.30.38.10">
    <property type="entry name" value="Luciferase, Domain 3"/>
    <property type="match status" value="1"/>
</dbReference>
<gene>
    <name evidence="5" type="ORF">D9757_009279</name>
</gene>
<sequence length="1003" mass="110567">MDFALKDPSPYPTLVELILEQILQRPSQSAVIQEECHITFSQLDLYARIVAHQLSSHSLANEDVVGLLTSQGAQHIIGQVGILYAGGTVLPLDPTLTDDEIQMRLKAANVKYLISDSRHHGRHTVAHDLVLTGGVSDGLVPWATQWLGEIPFPLLAKFPLKLAHDHRSHIFFTTGTTGVPKAVQVLARGIARLQNFWNSDTQTRDGPQSVGHINSVGFDISLLDIWGALISGCTITVLDRELCLNPDWLASTLKQKAITAMFFSSSLFSIVSRANPTAFSSLDCLFVGGEAPSLLAVETVLRNGPPNHLFNAYGPTECSILATTHELTLCDVNQGRLPLGRPLNDTEVFVLNEKLEEIVGEGSGELALGGIGLARGYLNDVANTSKAFICIPDKRVPGTTMTLYRTGDLVQRYENGDIVWRARLNNEVKIHGYRVNLGIVEETLINTGLLMSAAVVKLLSADGLTASLVAGVTFKDCNTDYSQLLLMKARKVLPHYMVPQVVSLASLPVNRNGKTDRKELEKLLLKAHDITPDSNFFLLGATSLNVASLTILAREVLGVSLSARAVYERPTLEQLASHIDRVIGGDVLNDIEKSKQQWQSDARLAEALVLPDGHCPDWTSEGEGRIFLTGATGFVAAHLLHQLLLLPAVQGIKCLVRAKSPEHGSQRILENLIKYGIQVSEYQSSKIIPVLGDLSHPTFGLKDHAFEDLGRWTSIIFHLGAQVNYNQPYTVHRPANVLGTLHILKLLVTGRPKGLQYISSIAAVGPTGLLKRNAVSEEEPIDDYIDCLVYENGYAQSQWVADMIMQSLIRRKFPIAVHRLGFVLCHSETGIGNRDDFMSRLVTDCINLGAYPLLPNQRKELLPVDYAVTAILAISSSTRNLGRIFHITPDYESTSLDMLDVFREIQSLLDIPLVGLPYHQWLAQLQLRGMAKDLRTAPLMPMLTEKVYGDKTRWEIYEFMAKFRTDNTREALIAAQLGELIGKSAMDRNTLARYLAFIQQNGE</sequence>
<comment type="similarity">
    <text evidence="3">Belongs to the NRP synthetase family.</text>
</comment>
<proteinExistence type="inferred from homology"/>
<accession>A0A8H5M3M1</accession>
<dbReference type="Proteomes" id="UP000518752">
    <property type="component" value="Unassembled WGS sequence"/>
</dbReference>
<dbReference type="Gene3D" id="1.10.1200.10">
    <property type="entry name" value="ACP-like"/>
    <property type="match status" value="1"/>
</dbReference>
<dbReference type="InterPro" id="IPR020806">
    <property type="entry name" value="PKS_PP-bd"/>
</dbReference>
<dbReference type="InterPro" id="IPR013120">
    <property type="entry name" value="FAR_NAD-bd"/>
</dbReference>
<protein>
    <recommendedName>
        <fullName evidence="4">Carrier domain-containing protein</fullName>
    </recommendedName>
</protein>
<dbReference type="InterPro" id="IPR010080">
    <property type="entry name" value="Thioester_reductase-like_dom"/>
</dbReference>
<dbReference type="InterPro" id="IPR036736">
    <property type="entry name" value="ACP-like_sf"/>
</dbReference>
<dbReference type="SMART" id="SM00823">
    <property type="entry name" value="PKS_PP"/>
    <property type="match status" value="1"/>
</dbReference>
<dbReference type="Gene3D" id="3.30.300.30">
    <property type="match status" value="1"/>
</dbReference>
<reference evidence="5 6" key="1">
    <citation type="journal article" date="2020" name="ISME J.">
        <title>Uncovering the hidden diversity of litter-decomposition mechanisms in mushroom-forming fungi.</title>
        <authorList>
            <person name="Floudas D."/>
            <person name="Bentzer J."/>
            <person name="Ahren D."/>
            <person name="Johansson T."/>
            <person name="Persson P."/>
            <person name="Tunlid A."/>
        </authorList>
    </citation>
    <scope>NUCLEOTIDE SEQUENCE [LARGE SCALE GENOMIC DNA]</scope>
    <source>
        <strain evidence="5 6">CBS 406.79</strain>
    </source>
</reference>
<dbReference type="Pfam" id="PF00550">
    <property type="entry name" value="PP-binding"/>
    <property type="match status" value="1"/>
</dbReference>
<name>A0A8H5M3M1_9AGAR</name>
<feature type="domain" description="Carrier" evidence="4">
    <location>
        <begin position="507"/>
        <end position="583"/>
    </location>
</feature>
<evidence type="ECO:0000313" key="6">
    <source>
        <dbReference type="Proteomes" id="UP000518752"/>
    </source>
</evidence>
<dbReference type="PANTHER" id="PTHR44845">
    <property type="entry name" value="CARRIER DOMAIN-CONTAINING PROTEIN"/>
    <property type="match status" value="1"/>
</dbReference>
<dbReference type="SUPFAM" id="SSF47336">
    <property type="entry name" value="ACP-like"/>
    <property type="match status" value="1"/>
</dbReference>
<evidence type="ECO:0000259" key="4">
    <source>
        <dbReference type="PROSITE" id="PS50075"/>
    </source>
</evidence>
<dbReference type="SUPFAM" id="SSF56801">
    <property type="entry name" value="Acetyl-CoA synthetase-like"/>
    <property type="match status" value="1"/>
</dbReference>
<dbReference type="InterPro" id="IPR000873">
    <property type="entry name" value="AMP-dep_synth/lig_dom"/>
</dbReference>
<dbReference type="Pfam" id="PF07993">
    <property type="entry name" value="NAD_binding_4"/>
    <property type="match status" value="1"/>
</dbReference>
<dbReference type="PANTHER" id="PTHR44845:SF6">
    <property type="entry name" value="BETA-ALANINE-ACTIVATING ENZYME"/>
    <property type="match status" value="1"/>
</dbReference>
<dbReference type="NCBIfam" id="TIGR01746">
    <property type="entry name" value="Thioester-redct"/>
    <property type="match status" value="1"/>
</dbReference>
<dbReference type="Pfam" id="PF00501">
    <property type="entry name" value="AMP-binding"/>
    <property type="match status" value="1"/>
</dbReference>
<dbReference type="AlphaFoldDB" id="A0A8H5M3M1"/>
<organism evidence="5 6">
    <name type="scientific">Collybiopsis confluens</name>
    <dbReference type="NCBI Taxonomy" id="2823264"/>
    <lineage>
        <taxon>Eukaryota</taxon>
        <taxon>Fungi</taxon>
        <taxon>Dikarya</taxon>
        <taxon>Basidiomycota</taxon>
        <taxon>Agaricomycotina</taxon>
        <taxon>Agaricomycetes</taxon>
        <taxon>Agaricomycetidae</taxon>
        <taxon>Agaricales</taxon>
        <taxon>Marasmiineae</taxon>
        <taxon>Omphalotaceae</taxon>
        <taxon>Collybiopsis</taxon>
    </lineage>
</organism>
<dbReference type="PROSITE" id="PS00455">
    <property type="entry name" value="AMP_BINDING"/>
    <property type="match status" value="1"/>
</dbReference>
<dbReference type="Gene3D" id="3.40.50.720">
    <property type="entry name" value="NAD(P)-binding Rossmann-like Domain"/>
    <property type="match status" value="1"/>
</dbReference>
<dbReference type="SUPFAM" id="SSF51735">
    <property type="entry name" value="NAD(P)-binding Rossmann-fold domains"/>
    <property type="match status" value="1"/>
</dbReference>
<dbReference type="InterPro" id="IPR020845">
    <property type="entry name" value="AMP-binding_CS"/>
</dbReference>
<dbReference type="PROSITE" id="PS50075">
    <property type="entry name" value="CARRIER"/>
    <property type="match status" value="1"/>
</dbReference>
<evidence type="ECO:0000256" key="2">
    <source>
        <dbReference type="ARBA" id="ARBA00022553"/>
    </source>
</evidence>
<dbReference type="EMBL" id="JAACJN010000069">
    <property type="protein sequence ID" value="KAF5379552.1"/>
    <property type="molecule type" value="Genomic_DNA"/>
</dbReference>
<keyword evidence="2" id="KW-0597">Phosphoprotein</keyword>
<keyword evidence="6" id="KW-1185">Reference proteome</keyword>
<dbReference type="OrthoDB" id="408177at2759"/>